<name>A0A0G3XK77_9SPHN</name>
<sequence>MMLPSYYVEEACARLRSGLSDQQWSKILPVLGIALDDSEPDYADLASSQDVDPENVRRGWVLLPAMLTLFDLRTDLTLRYVYVGEFESDDGPEFGSVSRLEMLVWPDQAGPPRWQTCDIGILDRAMLAEIDERVLDQERRKSNL</sequence>
<evidence type="ECO:0000313" key="1">
    <source>
        <dbReference type="EMBL" id="AKM10994.1"/>
    </source>
</evidence>
<dbReference type="KEGG" id="cna:AB433_15100"/>
<proteinExistence type="predicted"/>
<dbReference type="EMBL" id="CP011770">
    <property type="protein sequence ID" value="AKM10994.1"/>
    <property type="molecule type" value="Genomic_DNA"/>
</dbReference>
<keyword evidence="2" id="KW-1185">Reference proteome</keyword>
<evidence type="ECO:0000313" key="2">
    <source>
        <dbReference type="Proteomes" id="UP000035287"/>
    </source>
</evidence>
<accession>A0A0G3XK77</accession>
<organism evidence="1 2">
    <name type="scientific">Croceicoccus naphthovorans</name>
    <dbReference type="NCBI Taxonomy" id="1348774"/>
    <lineage>
        <taxon>Bacteria</taxon>
        <taxon>Pseudomonadati</taxon>
        <taxon>Pseudomonadota</taxon>
        <taxon>Alphaproteobacteria</taxon>
        <taxon>Sphingomonadales</taxon>
        <taxon>Erythrobacteraceae</taxon>
        <taxon>Croceicoccus</taxon>
    </lineage>
</organism>
<dbReference type="PATRIC" id="fig|1348774.3.peg.3178"/>
<dbReference type="AlphaFoldDB" id="A0A0G3XK77"/>
<dbReference type="Proteomes" id="UP000035287">
    <property type="component" value="Chromosome"/>
</dbReference>
<dbReference type="STRING" id="1348774.AB433_15100"/>
<dbReference type="RefSeq" id="WP_047822147.1">
    <property type="nucleotide sequence ID" value="NZ_CP011770.1"/>
</dbReference>
<reference evidence="1 2" key="1">
    <citation type="submission" date="2015-06" db="EMBL/GenBank/DDBJ databases">
        <authorList>
            <person name="Zeng Y."/>
            <person name="Huang Y."/>
        </authorList>
    </citation>
    <scope>NUCLEOTIDE SEQUENCE [LARGE SCALE GENOMIC DNA]</scope>
    <source>
        <strain evidence="1 2">PQ-2</strain>
    </source>
</reference>
<protein>
    <submittedName>
        <fullName evidence="1">Uncharacterized protein</fullName>
    </submittedName>
</protein>
<gene>
    <name evidence="1" type="ORF">AB433_15100</name>
</gene>